<gene>
    <name evidence="4" type="ORF">HMPREF9290_1642</name>
</gene>
<dbReference type="AlphaFoldDB" id="F0GT85"/>
<dbReference type="EC" id="2.4.-.-" evidence="4"/>
<dbReference type="PANTHER" id="PTHR12526">
    <property type="entry name" value="GLYCOSYLTRANSFERASE"/>
    <property type="match status" value="1"/>
</dbReference>
<dbReference type="Gene3D" id="3.40.50.2000">
    <property type="entry name" value="Glycogen Phosphorylase B"/>
    <property type="match status" value="2"/>
</dbReference>
<sequence length="405" mass="47328">MTLILVSDFMQDEIYLNEEVKYYKSIDRPILFTVRGHVYSNSRMDIPDNFEIGKLDIKYKSNLDRVKHLFKGVFNKLTFNDFKYLVKNNKLSYNSFKSLMLFAAKSSLVYDNMIKRMKSLDIEDDEEITLYSYRVGFSTLALCKLKKIYKNAKIISRAHAQDIFEFRNKENYLPFRQYLYENIDEICCISLDGMNYLNDNYEVLKNKTSLYRLGTRNVPLNENVNNSDFTILTCSRIARIKRLDLLAKSLLHIDKKINWVHYGDGDTSYYEEIKDITNKYKSNINVDFVGFCDNEKYLDIISKSNLSVFINVSESEGLPVSIMEAESVGLPIIATDVGGTSEAVIDGYNGFLVDKDITEEDLAKKILEIKDMPKDKYDKMRYSSRKVWEENFDLSNNYNEFVKHI</sequence>
<keyword evidence="1 4" id="KW-0328">Glycosyltransferase</keyword>
<dbReference type="EMBL" id="AEXM01000001">
    <property type="protein sequence ID" value="EGC82959.1"/>
    <property type="molecule type" value="Genomic_DNA"/>
</dbReference>
<organism evidence="4 5">
    <name type="scientific">Anaerococcus prevotii ACS-065-V-Col13</name>
    <dbReference type="NCBI Taxonomy" id="879305"/>
    <lineage>
        <taxon>Bacteria</taxon>
        <taxon>Bacillati</taxon>
        <taxon>Bacillota</taxon>
        <taxon>Tissierellia</taxon>
        <taxon>Tissierellales</taxon>
        <taxon>Peptoniphilaceae</taxon>
        <taxon>Anaerococcus</taxon>
    </lineage>
</organism>
<dbReference type="eggNOG" id="COG0438">
    <property type="taxonomic scope" value="Bacteria"/>
</dbReference>
<keyword evidence="5" id="KW-1185">Reference proteome</keyword>
<name>F0GT85_9FIRM</name>
<dbReference type="PATRIC" id="fig|879305.3.peg.16"/>
<evidence type="ECO:0000259" key="3">
    <source>
        <dbReference type="Pfam" id="PF00534"/>
    </source>
</evidence>
<reference evidence="4 5" key="1">
    <citation type="submission" date="2011-01" db="EMBL/GenBank/DDBJ databases">
        <authorList>
            <person name="Durkin A.S."/>
            <person name="Madupu R."/>
            <person name="Torralba M."/>
            <person name="Gillis M."/>
            <person name="Methe B."/>
            <person name="Sutton G."/>
            <person name="Nelson K.E."/>
        </authorList>
    </citation>
    <scope>NUCLEOTIDE SEQUENCE [LARGE SCALE GENOMIC DNA]</scope>
    <source>
        <strain evidence="4 5">ACS-065-V-Col13</strain>
    </source>
</reference>
<feature type="domain" description="Glycosyl transferase family 1" evidence="3">
    <location>
        <begin position="223"/>
        <end position="386"/>
    </location>
</feature>
<dbReference type="Pfam" id="PF00534">
    <property type="entry name" value="Glycos_transf_1"/>
    <property type="match status" value="1"/>
</dbReference>
<dbReference type="SUPFAM" id="SSF53756">
    <property type="entry name" value="UDP-Glycosyltransferase/glycogen phosphorylase"/>
    <property type="match status" value="1"/>
</dbReference>
<evidence type="ECO:0000256" key="2">
    <source>
        <dbReference type="ARBA" id="ARBA00022679"/>
    </source>
</evidence>
<dbReference type="GO" id="GO:0016757">
    <property type="term" value="F:glycosyltransferase activity"/>
    <property type="evidence" value="ECO:0007669"/>
    <property type="project" value="UniProtKB-KW"/>
</dbReference>
<dbReference type="Proteomes" id="UP000005286">
    <property type="component" value="Unassembled WGS sequence"/>
</dbReference>
<proteinExistence type="predicted"/>
<evidence type="ECO:0000256" key="1">
    <source>
        <dbReference type="ARBA" id="ARBA00022676"/>
    </source>
</evidence>
<dbReference type="InterPro" id="IPR001296">
    <property type="entry name" value="Glyco_trans_1"/>
</dbReference>
<dbReference type="PANTHER" id="PTHR12526:SF629">
    <property type="entry name" value="TEICHURONIC ACID BIOSYNTHESIS GLYCOSYLTRANSFERASE TUAH-RELATED"/>
    <property type="match status" value="1"/>
</dbReference>
<accession>F0GT85</accession>
<evidence type="ECO:0000313" key="4">
    <source>
        <dbReference type="EMBL" id="EGC82959.1"/>
    </source>
</evidence>
<dbReference type="RefSeq" id="WP_004833805.1">
    <property type="nucleotide sequence ID" value="NZ_AEXM01000001.1"/>
</dbReference>
<keyword evidence="2 4" id="KW-0808">Transferase</keyword>
<dbReference type="STRING" id="879305.HMPREF9290_1642"/>
<comment type="caution">
    <text evidence="4">The sequence shown here is derived from an EMBL/GenBank/DDBJ whole genome shotgun (WGS) entry which is preliminary data.</text>
</comment>
<protein>
    <submittedName>
        <fullName evidence="4">Glycosyltransferase, group 1 family protein</fullName>
        <ecNumber evidence="4">2.4.-.-</ecNumber>
    </submittedName>
</protein>
<evidence type="ECO:0000313" key="5">
    <source>
        <dbReference type="Proteomes" id="UP000005286"/>
    </source>
</evidence>